<dbReference type="PANTHER" id="PTHR13410">
    <property type="entry name" value="PROTEIN PBDC1"/>
    <property type="match status" value="1"/>
</dbReference>
<comment type="caution">
    <text evidence="2">The sequence shown here is derived from an EMBL/GenBank/DDBJ whole genome shotgun (WGS) entry which is preliminary data.</text>
</comment>
<reference evidence="3" key="1">
    <citation type="submission" date="2017-01" db="EMBL/GenBank/DDBJ databases">
        <title>Comparative genomics of anhydrobiosis in the tardigrade Hypsibius dujardini.</title>
        <authorList>
            <person name="Yoshida Y."/>
            <person name="Koutsovoulos G."/>
            <person name="Laetsch D."/>
            <person name="Stevens L."/>
            <person name="Kumar S."/>
            <person name="Horikawa D."/>
            <person name="Ishino K."/>
            <person name="Komine S."/>
            <person name="Tomita M."/>
            <person name="Blaxter M."/>
            <person name="Arakawa K."/>
        </authorList>
    </citation>
    <scope>NUCLEOTIDE SEQUENCE [LARGE SCALE GENOMIC DNA]</scope>
    <source>
        <strain evidence="3">Z151</strain>
    </source>
</reference>
<dbReference type="OrthoDB" id="10248897at2759"/>
<evidence type="ECO:0000259" key="1">
    <source>
        <dbReference type="Pfam" id="PF04669"/>
    </source>
</evidence>
<gene>
    <name evidence="2" type="ORF">BV898_09501</name>
</gene>
<evidence type="ECO:0000313" key="2">
    <source>
        <dbReference type="EMBL" id="OQV16356.1"/>
    </source>
</evidence>
<dbReference type="GO" id="GO:0005737">
    <property type="term" value="C:cytoplasm"/>
    <property type="evidence" value="ECO:0007669"/>
    <property type="project" value="TreeGrafter"/>
</dbReference>
<dbReference type="InterPro" id="IPR008476">
    <property type="entry name" value="PBDC1_metazoa/fungi"/>
</dbReference>
<sequence length="166" mass="18928">MEGDGFVSDEARSVAFHLQAPAENYVNDPEVEFLWAMKAVEHAEVHFNLVRSVDPRTLRLTEQDDKMYSTFEASFPDFQLSPLIEDQLKSADAKEKWREWMKPLETEVADFNYATLLRIDAAGDYSENNTLIVPRLEFLVIEVARNRRGFNDGLRGKFPPTAAATA</sequence>
<dbReference type="InterPro" id="IPR021148">
    <property type="entry name" value="Polysacc_synth_dom"/>
</dbReference>
<dbReference type="Pfam" id="PF04669">
    <property type="entry name" value="PBDC1"/>
    <property type="match status" value="1"/>
</dbReference>
<dbReference type="InterPro" id="IPR023139">
    <property type="entry name" value="PBDC1-like_dom_sf"/>
</dbReference>
<dbReference type="Proteomes" id="UP000192578">
    <property type="component" value="Unassembled WGS sequence"/>
</dbReference>
<accession>A0A1W0WMB1</accession>
<proteinExistence type="predicted"/>
<keyword evidence="3" id="KW-1185">Reference proteome</keyword>
<organism evidence="2 3">
    <name type="scientific">Hypsibius exemplaris</name>
    <name type="common">Freshwater tardigrade</name>
    <dbReference type="NCBI Taxonomy" id="2072580"/>
    <lineage>
        <taxon>Eukaryota</taxon>
        <taxon>Metazoa</taxon>
        <taxon>Ecdysozoa</taxon>
        <taxon>Tardigrada</taxon>
        <taxon>Eutardigrada</taxon>
        <taxon>Parachela</taxon>
        <taxon>Hypsibioidea</taxon>
        <taxon>Hypsibiidae</taxon>
        <taxon>Hypsibius</taxon>
    </lineage>
</organism>
<dbReference type="AlphaFoldDB" id="A0A1W0WMB1"/>
<name>A0A1W0WMB1_HYPEX</name>
<protein>
    <recommendedName>
        <fullName evidence="1">Polysaccharide biosynthesis domain-containing protein</fullName>
    </recommendedName>
</protein>
<feature type="domain" description="Polysaccharide biosynthesis" evidence="1">
    <location>
        <begin position="31"/>
        <end position="153"/>
    </location>
</feature>
<dbReference type="PANTHER" id="PTHR13410:SF9">
    <property type="entry name" value="PROTEIN PBDC1"/>
    <property type="match status" value="1"/>
</dbReference>
<dbReference type="Gene3D" id="1.10.3560.10">
    <property type="entry name" value="yst0336 like domain"/>
    <property type="match status" value="1"/>
</dbReference>
<evidence type="ECO:0000313" key="3">
    <source>
        <dbReference type="Proteomes" id="UP000192578"/>
    </source>
</evidence>
<dbReference type="EMBL" id="MTYJ01000075">
    <property type="protein sequence ID" value="OQV16356.1"/>
    <property type="molecule type" value="Genomic_DNA"/>
</dbReference>